<dbReference type="GO" id="GO:0006412">
    <property type="term" value="P:translation"/>
    <property type="evidence" value="ECO:0007669"/>
    <property type="project" value="UniProtKB-UniRule"/>
</dbReference>
<dbReference type="NCBIfam" id="TIGR00009">
    <property type="entry name" value="L28"/>
    <property type="match status" value="1"/>
</dbReference>
<keyword evidence="3 5" id="KW-0687">Ribonucleoprotein</keyword>
<keyword evidence="2 5" id="KW-0689">Ribosomal protein</keyword>
<dbReference type="InterPro" id="IPR037147">
    <property type="entry name" value="Ribosomal_bL28_sf"/>
</dbReference>
<evidence type="ECO:0000256" key="1">
    <source>
        <dbReference type="ARBA" id="ARBA00008760"/>
    </source>
</evidence>
<evidence type="ECO:0000256" key="2">
    <source>
        <dbReference type="ARBA" id="ARBA00022980"/>
    </source>
</evidence>
<dbReference type="SUPFAM" id="SSF143800">
    <property type="entry name" value="L28p-like"/>
    <property type="match status" value="1"/>
</dbReference>
<dbReference type="PANTHER" id="PTHR13528:SF2">
    <property type="entry name" value="LARGE RIBOSOMAL SUBUNIT PROTEIN BL28M"/>
    <property type="match status" value="1"/>
</dbReference>
<evidence type="ECO:0000313" key="7">
    <source>
        <dbReference type="Proteomes" id="UP000198756"/>
    </source>
</evidence>
<proteinExistence type="inferred from homology"/>
<evidence type="ECO:0000256" key="5">
    <source>
        <dbReference type="HAMAP-Rule" id="MF_00373"/>
    </source>
</evidence>
<evidence type="ECO:0000256" key="3">
    <source>
        <dbReference type="ARBA" id="ARBA00023274"/>
    </source>
</evidence>
<dbReference type="Gene3D" id="2.30.170.40">
    <property type="entry name" value="Ribosomal protein L28/L24"/>
    <property type="match status" value="1"/>
</dbReference>
<dbReference type="Proteomes" id="UP000198756">
    <property type="component" value="Unassembled WGS sequence"/>
</dbReference>
<protein>
    <recommendedName>
        <fullName evidence="4 5">Large ribosomal subunit protein bL28</fullName>
    </recommendedName>
</protein>
<dbReference type="HAMAP" id="MF_00373">
    <property type="entry name" value="Ribosomal_bL28"/>
    <property type="match status" value="1"/>
</dbReference>
<dbReference type="AlphaFoldDB" id="A0A1G5ZF31"/>
<comment type="similarity">
    <text evidence="1 5">Belongs to the bacterial ribosomal protein bL28 family.</text>
</comment>
<dbReference type="GO" id="GO:0003735">
    <property type="term" value="F:structural constituent of ribosome"/>
    <property type="evidence" value="ECO:0007669"/>
    <property type="project" value="InterPro"/>
</dbReference>
<dbReference type="GO" id="GO:0005840">
    <property type="term" value="C:ribosome"/>
    <property type="evidence" value="ECO:0007669"/>
    <property type="project" value="UniProtKB-KW"/>
</dbReference>
<organism evidence="6 7">
    <name type="scientific">Algoriphagus alkaliphilus</name>
    <dbReference type="NCBI Taxonomy" id="279824"/>
    <lineage>
        <taxon>Bacteria</taxon>
        <taxon>Pseudomonadati</taxon>
        <taxon>Bacteroidota</taxon>
        <taxon>Cytophagia</taxon>
        <taxon>Cytophagales</taxon>
        <taxon>Cyclobacteriaceae</taxon>
        <taxon>Algoriphagus</taxon>
    </lineage>
</organism>
<evidence type="ECO:0000256" key="4">
    <source>
        <dbReference type="ARBA" id="ARBA00035174"/>
    </source>
</evidence>
<reference evidence="7" key="1">
    <citation type="submission" date="2016-10" db="EMBL/GenBank/DDBJ databases">
        <authorList>
            <person name="Varghese N."/>
            <person name="Submissions S."/>
        </authorList>
    </citation>
    <scope>NUCLEOTIDE SEQUENCE [LARGE SCALE GENOMIC DNA]</scope>
    <source>
        <strain evidence="7">DSM 22703</strain>
    </source>
</reference>
<sequence length="95" mass="10941">MQTHYRNASNLRYYIMAKVCDITGKRPQVGNNVSHANNKTKRRFYPNLHKKSFYVPEEDAWITLKVCSKALRTINKNGITAVLKKAQDTGMIVIK</sequence>
<dbReference type="InterPro" id="IPR001383">
    <property type="entry name" value="Ribosomal_bL28_bact-type"/>
</dbReference>
<accession>A0A1G5ZF31</accession>
<gene>
    <name evidence="5" type="primary">rpmB</name>
    <name evidence="6" type="ORF">SAMN03080617_03734</name>
</gene>
<dbReference type="FunFam" id="2.30.170.40:FF:000001">
    <property type="entry name" value="50S ribosomal protein L28"/>
    <property type="match status" value="1"/>
</dbReference>
<dbReference type="InterPro" id="IPR026569">
    <property type="entry name" value="Ribosomal_bL28"/>
</dbReference>
<dbReference type="Pfam" id="PF00830">
    <property type="entry name" value="Ribosomal_L28"/>
    <property type="match status" value="1"/>
</dbReference>
<dbReference type="EMBL" id="FMXE01000035">
    <property type="protein sequence ID" value="SDA93481.1"/>
    <property type="molecule type" value="Genomic_DNA"/>
</dbReference>
<dbReference type="InterPro" id="IPR034704">
    <property type="entry name" value="Ribosomal_bL28/bL31-like_sf"/>
</dbReference>
<dbReference type="GO" id="GO:1990904">
    <property type="term" value="C:ribonucleoprotein complex"/>
    <property type="evidence" value="ECO:0007669"/>
    <property type="project" value="UniProtKB-KW"/>
</dbReference>
<dbReference type="PANTHER" id="PTHR13528">
    <property type="entry name" value="39S RIBOSOMAL PROTEIN L28, MITOCHONDRIAL"/>
    <property type="match status" value="1"/>
</dbReference>
<dbReference type="STRING" id="279824.SAMN03080617_03734"/>
<keyword evidence="7" id="KW-1185">Reference proteome</keyword>
<name>A0A1G5ZF31_9BACT</name>
<evidence type="ECO:0000313" key="6">
    <source>
        <dbReference type="EMBL" id="SDA93481.1"/>
    </source>
</evidence>